<dbReference type="Proteomes" id="UP001501747">
    <property type="component" value="Unassembled WGS sequence"/>
</dbReference>
<name>A0ABP7TZX5_9PSEU</name>
<dbReference type="RefSeq" id="WP_344884612.1">
    <property type="nucleotide sequence ID" value="NZ_BAABAL010000024.1"/>
</dbReference>
<organism evidence="1 2">
    <name type="scientific">Allokutzneria multivorans</name>
    <dbReference type="NCBI Taxonomy" id="1142134"/>
    <lineage>
        <taxon>Bacteria</taxon>
        <taxon>Bacillati</taxon>
        <taxon>Actinomycetota</taxon>
        <taxon>Actinomycetes</taxon>
        <taxon>Pseudonocardiales</taxon>
        <taxon>Pseudonocardiaceae</taxon>
        <taxon>Allokutzneria</taxon>
    </lineage>
</organism>
<sequence>MHRNLTFALVAATIALLTSCSPSRDDPPNEAKQEAVATIAWIRGEGRAAVAVHDTARSLISAEITVSSCDAAVDALDRTSTPVAVVETITKVPNADLRAALEEEQGLFRAVVSDTTRGRPSEPDAGVDQLRIVADAVTALIRHLEELAR</sequence>
<comment type="caution">
    <text evidence="1">The sequence shown here is derived from an EMBL/GenBank/DDBJ whole genome shotgun (WGS) entry which is preliminary data.</text>
</comment>
<reference evidence="2" key="1">
    <citation type="journal article" date="2019" name="Int. J. Syst. Evol. Microbiol.">
        <title>The Global Catalogue of Microorganisms (GCM) 10K type strain sequencing project: providing services to taxonomists for standard genome sequencing and annotation.</title>
        <authorList>
            <consortium name="The Broad Institute Genomics Platform"/>
            <consortium name="The Broad Institute Genome Sequencing Center for Infectious Disease"/>
            <person name="Wu L."/>
            <person name="Ma J."/>
        </authorList>
    </citation>
    <scope>NUCLEOTIDE SEQUENCE [LARGE SCALE GENOMIC DNA]</scope>
    <source>
        <strain evidence="2">JCM 17342</strain>
    </source>
</reference>
<evidence type="ECO:0008006" key="3">
    <source>
        <dbReference type="Google" id="ProtNLM"/>
    </source>
</evidence>
<dbReference type="EMBL" id="BAABAL010000024">
    <property type="protein sequence ID" value="GAA4033762.1"/>
    <property type="molecule type" value="Genomic_DNA"/>
</dbReference>
<protein>
    <recommendedName>
        <fullName evidence="3">Lipoprotein</fullName>
    </recommendedName>
</protein>
<proteinExistence type="predicted"/>
<gene>
    <name evidence="1" type="ORF">GCM10022247_68510</name>
</gene>
<keyword evidence="2" id="KW-1185">Reference proteome</keyword>
<evidence type="ECO:0000313" key="1">
    <source>
        <dbReference type="EMBL" id="GAA4033762.1"/>
    </source>
</evidence>
<evidence type="ECO:0000313" key="2">
    <source>
        <dbReference type="Proteomes" id="UP001501747"/>
    </source>
</evidence>
<dbReference type="PROSITE" id="PS51257">
    <property type="entry name" value="PROKAR_LIPOPROTEIN"/>
    <property type="match status" value="1"/>
</dbReference>
<accession>A0ABP7TZX5</accession>